<feature type="transmembrane region" description="Helical" evidence="7">
    <location>
        <begin position="83"/>
        <end position="105"/>
    </location>
</feature>
<evidence type="ECO:0000259" key="8">
    <source>
        <dbReference type="PROSITE" id="PS51201"/>
    </source>
</evidence>
<feature type="transmembrane region" description="Helical" evidence="7">
    <location>
        <begin position="322"/>
        <end position="342"/>
    </location>
</feature>
<dbReference type="PANTHER" id="PTHR42751">
    <property type="entry name" value="SODIUM/HYDROGEN EXCHANGER FAMILY/TRKA DOMAIN PROTEIN"/>
    <property type="match status" value="1"/>
</dbReference>
<name>W4LFV8_ENTF1</name>
<keyword evidence="3" id="KW-0813">Transport</keyword>
<dbReference type="Proteomes" id="UP000019141">
    <property type="component" value="Unassembled WGS sequence"/>
</dbReference>
<accession>W4LFV8</accession>
<evidence type="ECO:0000256" key="6">
    <source>
        <dbReference type="ARBA" id="ARBA00023136"/>
    </source>
</evidence>
<dbReference type="Gene3D" id="3.40.50.720">
    <property type="entry name" value="NAD(P)-binding Rossmann-like Domain"/>
    <property type="match status" value="1"/>
</dbReference>
<dbReference type="InterPro" id="IPR036291">
    <property type="entry name" value="NAD(P)-bd_dom_sf"/>
</dbReference>
<dbReference type="HOGENOM" id="CLU_005126_9_0_7"/>
<feature type="transmembrane region" description="Helical" evidence="7">
    <location>
        <begin position="216"/>
        <end position="249"/>
    </location>
</feature>
<evidence type="ECO:0000313" key="10">
    <source>
        <dbReference type="Proteomes" id="UP000019141"/>
    </source>
</evidence>
<feature type="transmembrane region" description="Helical" evidence="7">
    <location>
        <begin position="354"/>
        <end position="372"/>
    </location>
</feature>
<evidence type="ECO:0000256" key="5">
    <source>
        <dbReference type="ARBA" id="ARBA00022989"/>
    </source>
</evidence>
<comment type="caution">
    <text evidence="9">The sequence shown here is derived from an EMBL/GenBank/DDBJ whole genome shotgun (WGS) entry which is preliminary data.</text>
</comment>
<organism evidence="9 10">
    <name type="scientific">Entotheonella factor</name>
    <dbReference type="NCBI Taxonomy" id="1429438"/>
    <lineage>
        <taxon>Bacteria</taxon>
        <taxon>Pseudomonadati</taxon>
        <taxon>Nitrospinota/Tectimicrobiota group</taxon>
        <taxon>Candidatus Tectimicrobiota</taxon>
        <taxon>Candidatus Entotheonellia</taxon>
        <taxon>Candidatus Entotheonellales</taxon>
        <taxon>Candidatus Entotheonellaceae</taxon>
        <taxon>Candidatus Entotheonella</taxon>
    </lineage>
</organism>
<dbReference type="InterPro" id="IPR006153">
    <property type="entry name" value="Cation/H_exchanger_TM"/>
</dbReference>
<feature type="domain" description="RCK N-terminal" evidence="8">
    <location>
        <begin position="398"/>
        <end position="515"/>
    </location>
</feature>
<feature type="transmembrane region" description="Helical" evidence="7">
    <location>
        <begin position="29"/>
        <end position="45"/>
    </location>
</feature>
<gene>
    <name evidence="9" type="ORF">ETSY1_25300</name>
</gene>
<dbReference type="SUPFAM" id="SSF51735">
    <property type="entry name" value="NAD(P)-binding Rossmann-fold domains"/>
    <property type="match status" value="1"/>
</dbReference>
<feature type="transmembrane region" description="Helical" evidence="7">
    <location>
        <begin position="112"/>
        <end position="132"/>
    </location>
</feature>
<dbReference type="Pfam" id="PF00999">
    <property type="entry name" value="Na_H_Exchanger"/>
    <property type="match status" value="1"/>
</dbReference>
<dbReference type="GO" id="GO:0016020">
    <property type="term" value="C:membrane"/>
    <property type="evidence" value="ECO:0007669"/>
    <property type="project" value="UniProtKB-SubCell"/>
</dbReference>
<feature type="transmembrane region" description="Helical" evidence="7">
    <location>
        <begin position="293"/>
        <end position="315"/>
    </location>
</feature>
<evidence type="ECO:0000256" key="3">
    <source>
        <dbReference type="ARBA" id="ARBA00022448"/>
    </source>
</evidence>
<evidence type="ECO:0000256" key="1">
    <source>
        <dbReference type="ARBA" id="ARBA00004141"/>
    </source>
</evidence>
<dbReference type="GO" id="GO:0006813">
    <property type="term" value="P:potassium ion transport"/>
    <property type="evidence" value="ECO:0007669"/>
    <property type="project" value="InterPro"/>
</dbReference>
<dbReference type="PATRIC" id="fig|1429438.4.peg.4840"/>
<feature type="transmembrane region" description="Helical" evidence="7">
    <location>
        <begin position="178"/>
        <end position="204"/>
    </location>
</feature>
<dbReference type="GO" id="GO:0015297">
    <property type="term" value="F:antiporter activity"/>
    <property type="evidence" value="ECO:0007669"/>
    <property type="project" value="InterPro"/>
</dbReference>
<dbReference type="EMBL" id="AZHW01000745">
    <property type="protein sequence ID" value="ETW96769.1"/>
    <property type="molecule type" value="Genomic_DNA"/>
</dbReference>
<keyword evidence="10" id="KW-1185">Reference proteome</keyword>
<keyword evidence="4 7" id="KW-0812">Transmembrane</keyword>
<feature type="transmembrane region" description="Helical" evidence="7">
    <location>
        <begin position="52"/>
        <end position="71"/>
    </location>
</feature>
<keyword evidence="5 7" id="KW-1133">Transmembrane helix</keyword>
<feature type="transmembrane region" description="Helical" evidence="7">
    <location>
        <begin position="261"/>
        <end position="281"/>
    </location>
</feature>
<dbReference type="Pfam" id="PF02254">
    <property type="entry name" value="TrkA_N"/>
    <property type="match status" value="1"/>
</dbReference>
<evidence type="ECO:0000256" key="4">
    <source>
        <dbReference type="ARBA" id="ARBA00022692"/>
    </source>
</evidence>
<feature type="transmembrane region" description="Helical" evidence="7">
    <location>
        <begin position="144"/>
        <end position="166"/>
    </location>
</feature>
<dbReference type="PANTHER" id="PTHR42751:SF6">
    <property type="entry name" value="CONSERVED INTEGRAL MEMBRANE TRANSPORT PROTEIN-RELATED"/>
    <property type="match status" value="1"/>
</dbReference>
<keyword evidence="6 7" id="KW-0472">Membrane</keyword>
<evidence type="ECO:0000256" key="7">
    <source>
        <dbReference type="SAM" id="Phobius"/>
    </source>
</evidence>
<reference evidence="9 10" key="1">
    <citation type="journal article" date="2014" name="Nature">
        <title>An environmental bacterial taxon with a large and distinct metabolic repertoire.</title>
        <authorList>
            <person name="Wilson M.C."/>
            <person name="Mori T."/>
            <person name="Ruckert C."/>
            <person name="Uria A.R."/>
            <person name="Helf M.J."/>
            <person name="Takada K."/>
            <person name="Gernert C."/>
            <person name="Steffens U.A."/>
            <person name="Heycke N."/>
            <person name="Schmitt S."/>
            <person name="Rinke C."/>
            <person name="Helfrich E.J."/>
            <person name="Brachmann A.O."/>
            <person name="Gurgui C."/>
            <person name="Wakimoto T."/>
            <person name="Kracht M."/>
            <person name="Crusemann M."/>
            <person name="Hentschel U."/>
            <person name="Abe I."/>
            <person name="Matsunaga S."/>
            <person name="Kalinowski J."/>
            <person name="Takeyama H."/>
            <person name="Piel J."/>
        </authorList>
    </citation>
    <scope>NUCLEOTIDE SEQUENCE [LARGE SCALE GENOMIC DNA]</scope>
    <source>
        <strain evidence="10">TSY1</strain>
    </source>
</reference>
<dbReference type="Gene3D" id="1.20.1530.20">
    <property type="match status" value="1"/>
</dbReference>
<dbReference type="InterPro" id="IPR038770">
    <property type="entry name" value="Na+/solute_symporter_sf"/>
</dbReference>
<sequence>MVTDLLTILFAGLVAGLLCKRFGISLLVGYLLMGVVLGDGVLGWVSDDNHEIEYLAEAGVFLLLFAIGLEFSPHELGRLGRHLLVGGSAQMLLVSGPMLLVLWAAGLAWQPATLLAAAFAFSSTVLVFKSLAEWGQTATPHGRRAISVLLFQDAALIPLLLVVPLLTGSEQAVGLMAYLKLGGASLAFAASVIGLRAVLTRWVIPNLANYRSPELVVLMTLVVLGGVTWLAHAIGLAPAVGAFAAGLAFSDTRWTQQIDALVLPFRETFAAVFFVSLGLLFDPSLLQEEPVTLLVGLIGLMLLKAFAAAVALRLTGLAWKSALGTGIGLAHVGEFAFVLVVLGWESGLISSTDYHRLVCLALGSLVLTPLLLKTGLRLAETADYQEGVTEGLPLGESPRTAIVIGIGPIGQNVAHQFHHTGWDVWLIDQSPVNLHPFAQQGFHTIAGDATDDTILTTAQAAEAGCIAVCVPDDEVAMRLVKTLREMNSRGYIVVRCRYKANEHLLLQAGANRVVSEEAQASDALRRILLDVQHSQPNPHRASS</sequence>
<comment type="subcellular location">
    <subcellularLocation>
        <location evidence="1">Membrane</location>
        <topology evidence="1">Multi-pass membrane protein</topology>
    </subcellularLocation>
</comment>
<proteinExistence type="inferred from homology"/>
<dbReference type="GO" id="GO:1902600">
    <property type="term" value="P:proton transmembrane transport"/>
    <property type="evidence" value="ECO:0007669"/>
    <property type="project" value="InterPro"/>
</dbReference>
<dbReference type="InterPro" id="IPR003148">
    <property type="entry name" value="RCK_N"/>
</dbReference>
<evidence type="ECO:0000313" key="9">
    <source>
        <dbReference type="EMBL" id="ETW96769.1"/>
    </source>
</evidence>
<evidence type="ECO:0000256" key="2">
    <source>
        <dbReference type="ARBA" id="ARBA00005551"/>
    </source>
</evidence>
<protein>
    <recommendedName>
        <fullName evidence="8">RCK N-terminal domain-containing protein</fullName>
    </recommendedName>
</protein>
<comment type="similarity">
    <text evidence="2">Belongs to the monovalent cation:proton antiporter 2 (CPA2) transporter (TC 2.A.37) family.</text>
</comment>
<dbReference type="AlphaFoldDB" id="W4LFV8"/>
<dbReference type="PROSITE" id="PS51201">
    <property type="entry name" value="RCK_N"/>
    <property type="match status" value="1"/>
</dbReference>